<reference evidence="3 4" key="1">
    <citation type="journal article" date="2021" name="Plant Biotechnol. J.">
        <title>Multi-omics assisted identification of the key and species-specific regulatory components of drought-tolerant mechanisms in Gossypium stocksii.</title>
        <authorList>
            <person name="Yu D."/>
            <person name="Ke L."/>
            <person name="Zhang D."/>
            <person name="Wu Y."/>
            <person name="Sun Y."/>
            <person name="Mei J."/>
            <person name="Sun J."/>
            <person name="Sun Y."/>
        </authorList>
    </citation>
    <scope>NUCLEOTIDE SEQUENCE [LARGE SCALE GENOMIC DNA]</scope>
    <source>
        <strain evidence="4">cv. E1</strain>
        <tissue evidence="3">Leaf</tissue>
    </source>
</reference>
<feature type="domain" description="Putative plant transposon protein" evidence="2">
    <location>
        <begin position="22"/>
        <end position="155"/>
    </location>
</feature>
<protein>
    <recommendedName>
        <fullName evidence="2">Putative plant transposon protein domain-containing protein</fullName>
    </recommendedName>
</protein>
<dbReference type="EMBL" id="JAIQCV010000002">
    <property type="protein sequence ID" value="KAH1122514.1"/>
    <property type="molecule type" value="Genomic_DNA"/>
</dbReference>
<name>A0A9D3WEB6_9ROSI</name>
<keyword evidence="4" id="KW-1185">Reference proteome</keyword>
<dbReference type="InterPro" id="IPR046796">
    <property type="entry name" value="Transposase_32_dom"/>
</dbReference>
<dbReference type="Proteomes" id="UP000828251">
    <property type="component" value="Unassembled WGS sequence"/>
</dbReference>
<sequence length="234" mass="26616">MNSTLTLPRRTTLSSMLAASMLFDEESINAQFGLSTVQDEHSQFAATFNLDRLNQVFKYLCIKGTRWIVSRQACYIVDRKSVKPSCKVWYHFLKMRLTPSTYNFIVIKEQMLLLHSIMTSQQINVGKIIFNEVYHCTQKNVSLNFPSLVTAPCQSLQKNFTKLMLVEEETGEAEPTEAEPVSSKPTTIEKETQAPEEEADNIESVNIETDHKETEEATPTTTPLEDSTKLSYLC</sequence>
<evidence type="ECO:0000256" key="1">
    <source>
        <dbReference type="SAM" id="MobiDB-lite"/>
    </source>
</evidence>
<accession>A0A9D3WEB6</accession>
<dbReference type="Pfam" id="PF20167">
    <property type="entry name" value="Transposase_32"/>
    <property type="match status" value="1"/>
</dbReference>
<dbReference type="AlphaFoldDB" id="A0A9D3WEB6"/>
<feature type="region of interest" description="Disordered" evidence="1">
    <location>
        <begin position="168"/>
        <end position="234"/>
    </location>
</feature>
<organism evidence="3 4">
    <name type="scientific">Gossypium stocksii</name>
    <dbReference type="NCBI Taxonomy" id="47602"/>
    <lineage>
        <taxon>Eukaryota</taxon>
        <taxon>Viridiplantae</taxon>
        <taxon>Streptophyta</taxon>
        <taxon>Embryophyta</taxon>
        <taxon>Tracheophyta</taxon>
        <taxon>Spermatophyta</taxon>
        <taxon>Magnoliopsida</taxon>
        <taxon>eudicotyledons</taxon>
        <taxon>Gunneridae</taxon>
        <taxon>Pentapetalae</taxon>
        <taxon>rosids</taxon>
        <taxon>malvids</taxon>
        <taxon>Malvales</taxon>
        <taxon>Malvaceae</taxon>
        <taxon>Malvoideae</taxon>
        <taxon>Gossypium</taxon>
    </lineage>
</organism>
<gene>
    <name evidence="3" type="ORF">J1N35_005674</name>
</gene>
<evidence type="ECO:0000313" key="4">
    <source>
        <dbReference type="Proteomes" id="UP000828251"/>
    </source>
</evidence>
<comment type="caution">
    <text evidence="3">The sequence shown here is derived from an EMBL/GenBank/DDBJ whole genome shotgun (WGS) entry which is preliminary data.</text>
</comment>
<evidence type="ECO:0000259" key="2">
    <source>
        <dbReference type="Pfam" id="PF20167"/>
    </source>
</evidence>
<feature type="compositionally biased region" description="Acidic residues" evidence="1">
    <location>
        <begin position="168"/>
        <end position="177"/>
    </location>
</feature>
<evidence type="ECO:0000313" key="3">
    <source>
        <dbReference type="EMBL" id="KAH1122514.1"/>
    </source>
</evidence>
<proteinExistence type="predicted"/>